<keyword evidence="10" id="KW-0548">Nucleotidyltransferase</keyword>
<evidence type="ECO:0000256" key="4">
    <source>
        <dbReference type="ARBA" id="ARBA00022741"/>
    </source>
</evidence>
<evidence type="ECO:0000256" key="6">
    <source>
        <dbReference type="ARBA" id="ARBA00023134"/>
    </source>
</evidence>
<evidence type="ECO:0000256" key="5">
    <source>
        <dbReference type="ARBA" id="ARBA00022842"/>
    </source>
</evidence>
<comment type="similarity">
    <text evidence="8">Belongs to the MobA family.</text>
</comment>
<protein>
    <recommendedName>
        <fullName evidence="8">Molybdenum cofactor guanylyltransferase</fullName>
        <shortName evidence="8">MoCo guanylyltransferase</shortName>
        <ecNumber evidence="8">2.7.7.77</ecNumber>
    </recommendedName>
    <alternativeName>
        <fullName evidence="8">GTP:molybdopterin guanylyltransferase</fullName>
    </alternativeName>
    <alternativeName>
        <fullName evidence="8">Mo-MPT guanylyltransferase</fullName>
    </alternativeName>
    <alternativeName>
        <fullName evidence="8">Molybdopterin guanylyltransferase</fullName>
    </alternativeName>
    <alternativeName>
        <fullName evidence="8">Molybdopterin-guanine dinucleotide synthase</fullName>
        <shortName evidence="8">MGD synthase</shortName>
    </alternativeName>
</protein>
<keyword evidence="4 8" id="KW-0547">Nucleotide-binding</keyword>
<dbReference type="PANTHER" id="PTHR19136:SF81">
    <property type="entry name" value="MOLYBDENUM COFACTOR GUANYLYLTRANSFERASE"/>
    <property type="match status" value="1"/>
</dbReference>
<feature type="binding site" evidence="8">
    <location>
        <position position="102"/>
    </location>
    <ligand>
        <name>GTP</name>
        <dbReference type="ChEBI" id="CHEBI:37565"/>
    </ligand>
</feature>
<reference evidence="10 11" key="1">
    <citation type="submission" date="2020-04" db="EMBL/GenBank/DDBJ databases">
        <title>Draft genome of Leeia sp. IMCC25680.</title>
        <authorList>
            <person name="Song J."/>
            <person name="Cho J.-C."/>
        </authorList>
    </citation>
    <scope>NUCLEOTIDE SEQUENCE [LARGE SCALE GENOMIC DNA]</scope>
    <source>
        <strain evidence="10 11">IMCC25680</strain>
    </source>
</reference>
<evidence type="ECO:0000256" key="2">
    <source>
        <dbReference type="ARBA" id="ARBA00022679"/>
    </source>
</evidence>
<dbReference type="NCBIfam" id="TIGR02665">
    <property type="entry name" value="molyb_mobA"/>
    <property type="match status" value="1"/>
</dbReference>
<comment type="subcellular location">
    <subcellularLocation>
        <location evidence="8">Cytoplasm</location>
    </subcellularLocation>
</comment>
<feature type="binding site" evidence="8">
    <location>
        <begin position="8"/>
        <end position="10"/>
    </location>
    <ligand>
        <name>GTP</name>
        <dbReference type="ChEBI" id="CHEBI:37565"/>
    </ligand>
</feature>
<keyword evidence="11" id="KW-1185">Reference proteome</keyword>
<dbReference type="CDD" id="cd02503">
    <property type="entry name" value="MobA"/>
    <property type="match status" value="1"/>
</dbReference>
<dbReference type="SUPFAM" id="SSF53448">
    <property type="entry name" value="Nucleotide-diphospho-sugar transferases"/>
    <property type="match status" value="1"/>
</dbReference>
<keyword evidence="5 8" id="KW-0460">Magnesium</keyword>
<gene>
    <name evidence="8 10" type="primary">mobA</name>
    <name evidence="10" type="ORF">HF682_05355</name>
</gene>
<evidence type="ECO:0000256" key="8">
    <source>
        <dbReference type="HAMAP-Rule" id="MF_00316"/>
    </source>
</evidence>
<organism evidence="10 11">
    <name type="scientific">Leeia aquatica</name>
    <dbReference type="NCBI Taxonomy" id="2725557"/>
    <lineage>
        <taxon>Bacteria</taxon>
        <taxon>Pseudomonadati</taxon>
        <taxon>Pseudomonadota</taxon>
        <taxon>Betaproteobacteria</taxon>
        <taxon>Neisseriales</taxon>
        <taxon>Leeiaceae</taxon>
        <taxon>Leeia</taxon>
    </lineage>
</organism>
<evidence type="ECO:0000259" key="9">
    <source>
        <dbReference type="Pfam" id="PF12804"/>
    </source>
</evidence>
<evidence type="ECO:0000256" key="1">
    <source>
        <dbReference type="ARBA" id="ARBA00022490"/>
    </source>
</evidence>
<dbReference type="Gene3D" id="3.90.550.10">
    <property type="entry name" value="Spore Coat Polysaccharide Biosynthesis Protein SpsA, Chain A"/>
    <property type="match status" value="1"/>
</dbReference>
<dbReference type="GO" id="GO:0005737">
    <property type="term" value="C:cytoplasm"/>
    <property type="evidence" value="ECO:0007669"/>
    <property type="project" value="UniProtKB-SubCell"/>
</dbReference>
<feature type="binding site" evidence="8">
    <location>
        <position position="102"/>
    </location>
    <ligand>
        <name>Mg(2+)</name>
        <dbReference type="ChEBI" id="CHEBI:18420"/>
    </ligand>
</feature>
<dbReference type="Pfam" id="PF12804">
    <property type="entry name" value="NTP_transf_3"/>
    <property type="match status" value="1"/>
</dbReference>
<evidence type="ECO:0000256" key="7">
    <source>
        <dbReference type="ARBA" id="ARBA00023150"/>
    </source>
</evidence>
<dbReference type="HAMAP" id="MF_00316">
    <property type="entry name" value="MobA"/>
    <property type="match status" value="1"/>
</dbReference>
<keyword evidence="7 8" id="KW-0501">Molybdenum cofactor biosynthesis</keyword>
<dbReference type="GO" id="GO:0046872">
    <property type="term" value="F:metal ion binding"/>
    <property type="evidence" value="ECO:0007669"/>
    <property type="project" value="UniProtKB-KW"/>
</dbReference>
<comment type="catalytic activity">
    <reaction evidence="8">
        <text>Mo-molybdopterin + GTP + H(+) = Mo-molybdopterin guanine dinucleotide + diphosphate</text>
        <dbReference type="Rhea" id="RHEA:34243"/>
        <dbReference type="ChEBI" id="CHEBI:15378"/>
        <dbReference type="ChEBI" id="CHEBI:33019"/>
        <dbReference type="ChEBI" id="CHEBI:37565"/>
        <dbReference type="ChEBI" id="CHEBI:71302"/>
        <dbReference type="ChEBI" id="CHEBI:71310"/>
        <dbReference type="EC" id="2.7.7.77"/>
    </reaction>
</comment>
<dbReference type="InterPro" id="IPR013482">
    <property type="entry name" value="Molybde_CF_guanTrfase"/>
</dbReference>
<keyword evidence="3 8" id="KW-0479">Metal-binding</keyword>
<dbReference type="Proteomes" id="UP000587991">
    <property type="component" value="Unassembled WGS sequence"/>
</dbReference>
<comment type="cofactor">
    <cofactor evidence="8">
        <name>Mg(2+)</name>
        <dbReference type="ChEBI" id="CHEBI:18420"/>
    </cofactor>
</comment>
<comment type="subunit">
    <text evidence="8">Monomer.</text>
</comment>
<dbReference type="InterPro" id="IPR025877">
    <property type="entry name" value="MobA-like_NTP_Trfase"/>
</dbReference>
<feature type="binding site" evidence="8">
    <location>
        <position position="21"/>
    </location>
    <ligand>
        <name>GTP</name>
        <dbReference type="ChEBI" id="CHEBI:37565"/>
    </ligand>
</feature>
<sequence length="200" mass="22430">MNIDALILCGGAGRRMGGVDKGWVHWRGQPLIEAMLAVVQRQSQPPRRIWISANRELERYRALPGIAGVLQDATADFPGPLAGIDAAFAASKADWLWILPCDTPNLPTDTLRRLQQACDGVDLTVATLVDGDTLHRQPTVCLAHRRSWPVLQQQWQQGQRALWRWQQAVPHRHVQFTERHAFDNLNTPDSLTATPQQDTP</sequence>
<accession>A0A847RTP3</accession>
<dbReference type="GO" id="GO:1902758">
    <property type="term" value="P:bis(molybdopterin guanine dinucleotide)molybdenum biosynthetic process"/>
    <property type="evidence" value="ECO:0007669"/>
    <property type="project" value="TreeGrafter"/>
</dbReference>
<comment type="caution">
    <text evidence="10">The sequence shown here is derived from an EMBL/GenBank/DDBJ whole genome shotgun (WGS) entry which is preliminary data.</text>
</comment>
<dbReference type="RefSeq" id="WP_168876189.1">
    <property type="nucleotide sequence ID" value="NZ_JABAIM010000001.1"/>
</dbReference>
<dbReference type="InterPro" id="IPR029044">
    <property type="entry name" value="Nucleotide-diphossugar_trans"/>
</dbReference>
<proteinExistence type="inferred from homology"/>
<comment type="function">
    <text evidence="8">Transfers a GMP moiety from GTP to Mo-molybdopterin (Mo-MPT) cofactor (Moco or molybdenum cofactor) to form Mo-molybdopterin guanine dinucleotide (Mo-MGD) cofactor.</text>
</comment>
<evidence type="ECO:0000313" key="10">
    <source>
        <dbReference type="EMBL" id="NLR74580.1"/>
    </source>
</evidence>
<keyword evidence="1 8" id="KW-0963">Cytoplasm</keyword>
<dbReference type="EMBL" id="JABAIM010000001">
    <property type="protein sequence ID" value="NLR74580.1"/>
    <property type="molecule type" value="Genomic_DNA"/>
</dbReference>
<feature type="domain" description="MobA-like NTP transferase" evidence="9">
    <location>
        <begin position="5"/>
        <end position="166"/>
    </location>
</feature>
<dbReference type="EC" id="2.7.7.77" evidence="8"/>
<name>A0A847RTP3_9NEIS</name>
<dbReference type="AlphaFoldDB" id="A0A847RTP3"/>
<keyword evidence="2 8" id="KW-0808">Transferase</keyword>
<evidence type="ECO:0000256" key="3">
    <source>
        <dbReference type="ARBA" id="ARBA00022723"/>
    </source>
</evidence>
<comment type="caution">
    <text evidence="8">Lacks conserved residue(s) required for the propagation of feature annotation.</text>
</comment>
<evidence type="ECO:0000313" key="11">
    <source>
        <dbReference type="Proteomes" id="UP000587991"/>
    </source>
</evidence>
<keyword evidence="6 8" id="KW-0342">GTP-binding</keyword>
<dbReference type="GO" id="GO:0061603">
    <property type="term" value="F:molybdenum cofactor guanylyltransferase activity"/>
    <property type="evidence" value="ECO:0007669"/>
    <property type="project" value="UniProtKB-EC"/>
</dbReference>
<dbReference type="PANTHER" id="PTHR19136">
    <property type="entry name" value="MOLYBDENUM COFACTOR GUANYLYLTRANSFERASE"/>
    <property type="match status" value="1"/>
</dbReference>
<dbReference type="GO" id="GO:0005525">
    <property type="term" value="F:GTP binding"/>
    <property type="evidence" value="ECO:0007669"/>
    <property type="project" value="UniProtKB-UniRule"/>
</dbReference>
<comment type="domain">
    <text evidence="8">The N-terminal domain determines nucleotide recognition and specific binding, while the C-terminal domain determines the specific binding to the target protein.</text>
</comment>
<feature type="binding site" evidence="8">
    <location>
        <position position="72"/>
    </location>
    <ligand>
        <name>GTP</name>
        <dbReference type="ChEBI" id="CHEBI:37565"/>
    </ligand>
</feature>